<dbReference type="InterPro" id="IPR001763">
    <property type="entry name" value="Rhodanese-like_dom"/>
</dbReference>
<dbReference type="SUPFAM" id="SSF52821">
    <property type="entry name" value="Rhodanese/Cell cycle control phosphatase"/>
    <property type="match status" value="1"/>
</dbReference>
<protein>
    <recommendedName>
        <fullName evidence="1">Rhodanese domain-containing protein</fullName>
    </recommendedName>
</protein>
<dbReference type="CDD" id="cd00158">
    <property type="entry name" value="RHOD"/>
    <property type="match status" value="1"/>
</dbReference>
<dbReference type="PROSITE" id="PS50206">
    <property type="entry name" value="RHODANESE_3"/>
    <property type="match status" value="1"/>
</dbReference>
<feature type="domain" description="Rhodanese" evidence="1">
    <location>
        <begin position="38"/>
        <end position="138"/>
    </location>
</feature>
<accession>A0ABZ2BVB6</accession>
<dbReference type="EMBL" id="CP143423">
    <property type="protein sequence ID" value="WVX49970.1"/>
    <property type="molecule type" value="Genomic_DNA"/>
</dbReference>
<dbReference type="Pfam" id="PF00581">
    <property type="entry name" value="Rhodanese"/>
    <property type="match status" value="1"/>
</dbReference>
<keyword evidence="3" id="KW-1185">Reference proteome</keyword>
<organism evidence="2 3">
    <name type="scientific">Roseobacter fucihabitans</name>
    <dbReference type="NCBI Taxonomy" id="1537242"/>
    <lineage>
        <taxon>Bacteria</taxon>
        <taxon>Pseudomonadati</taxon>
        <taxon>Pseudomonadota</taxon>
        <taxon>Alphaproteobacteria</taxon>
        <taxon>Rhodobacterales</taxon>
        <taxon>Roseobacteraceae</taxon>
        <taxon>Roseobacter</taxon>
    </lineage>
</organism>
<proteinExistence type="predicted"/>
<dbReference type="Proteomes" id="UP001318682">
    <property type="component" value="Chromosome"/>
</dbReference>
<dbReference type="Gene3D" id="3.40.250.10">
    <property type="entry name" value="Rhodanese-like domain"/>
    <property type="match status" value="1"/>
</dbReference>
<dbReference type="InterPro" id="IPR036873">
    <property type="entry name" value="Rhodanese-like_dom_sf"/>
</dbReference>
<name>A0ABZ2BVB6_9RHOB</name>
<gene>
    <name evidence="2" type="ORF">ROLI_030660</name>
</gene>
<sequence>MGAIGIVTGGAGAARWFNIWAENGEAALSAAEAHQAALAGEVTLIDIRRPDEWALTGVGEGAIPIDMRRGDFIEALMHVVRGDTTRPVALICARGVRSHHQGAKLLSAGFTRIIDVPEGMLGSGAGPGWIKRGLPVRRKG</sequence>
<evidence type="ECO:0000259" key="1">
    <source>
        <dbReference type="PROSITE" id="PS50206"/>
    </source>
</evidence>
<evidence type="ECO:0000313" key="3">
    <source>
        <dbReference type="Proteomes" id="UP001318682"/>
    </source>
</evidence>
<evidence type="ECO:0000313" key="2">
    <source>
        <dbReference type="EMBL" id="WVX49970.1"/>
    </source>
</evidence>
<reference evidence="3" key="1">
    <citation type="submission" date="2024-01" db="EMBL/GenBank/DDBJ databases">
        <title>Roseobacter fucihabitans sp. nov., isolated from the brown alga Fucus spiralis.</title>
        <authorList>
            <person name="Hahnke S."/>
            <person name="Berger M."/>
            <person name="Schlingloff A."/>
            <person name="Athale I."/>
            <person name="Neumann-Schaal M."/>
            <person name="Adenaya A."/>
            <person name="Poehlein A."/>
            <person name="Daniel R."/>
            <person name="Pertersen J."/>
            <person name="Brinkhoff T."/>
        </authorList>
    </citation>
    <scope>NUCLEOTIDE SEQUENCE [LARGE SCALE GENOMIC DNA]</scope>
    <source>
        <strain evidence="3">B14</strain>
    </source>
</reference>